<gene>
    <name evidence="1" type="ORF">KIN20_028213</name>
</gene>
<evidence type="ECO:0000313" key="1">
    <source>
        <dbReference type="EMBL" id="KAJ1367319.1"/>
    </source>
</evidence>
<comment type="caution">
    <text evidence="1">The sequence shown here is derived from an EMBL/GenBank/DDBJ whole genome shotgun (WGS) entry which is preliminary data.</text>
</comment>
<dbReference type="Proteomes" id="UP001196413">
    <property type="component" value="Unassembled WGS sequence"/>
</dbReference>
<keyword evidence="2" id="KW-1185">Reference proteome</keyword>
<dbReference type="EMBL" id="JAHQIW010005848">
    <property type="protein sequence ID" value="KAJ1367319.1"/>
    <property type="molecule type" value="Genomic_DNA"/>
</dbReference>
<name>A0AAD5R175_PARTN</name>
<accession>A0AAD5R175</accession>
<dbReference type="AlphaFoldDB" id="A0AAD5R175"/>
<proteinExistence type="predicted"/>
<organism evidence="1 2">
    <name type="scientific">Parelaphostrongylus tenuis</name>
    <name type="common">Meningeal worm</name>
    <dbReference type="NCBI Taxonomy" id="148309"/>
    <lineage>
        <taxon>Eukaryota</taxon>
        <taxon>Metazoa</taxon>
        <taxon>Ecdysozoa</taxon>
        <taxon>Nematoda</taxon>
        <taxon>Chromadorea</taxon>
        <taxon>Rhabditida</taxon>
        <taxon>Rhabditina</taxon>
        <taxon>Rhabditomorpha</taxon>
        <taxon>Strongyloidea</taxon>
        <taxon>Metastrongylidae</taxon>
        <taxon>Parelaphostrongylus</taxon>
    </lineage>
</organism>
<evidence type="ECO:0000313" key="2">
    <source>
        <dbReference type="Proteomes" id="UP001196413"/>
    </source>
</evidence>
<sequence>MEDHPVPGIANSEALAKGFVERIVMQTVFDVPELQARSALLLDTLISSNSGQLSVWIRLHTNELPCGFSPVQKLTIANEDKEYCILVSSTVTGICKTMKVIRLLASGPFGSHFLSASGTVGEN</sequence>
<reference evidence="1" key="1">
    <citation type="submission" date="2021-06" db="EMBL/GenBank/DDBJ databases">
        <title>Parelaphostrongylus tenuis whole genome reference sequence.</title>
        <authorList>
            <person name="Garwood T.J."/>
            <person name="Larsen P.A."/>
            <person name="Fountain-Jones N.M."/>
            <person name="Garbe J.R."/>
            <person name="Macchietto M.G."/>
            <person name="Kania S.A."/>
            <person name="Gerhold R.W."/>
            <person name="Richards J.E."/>
            <person name="Wolf T.M."/>
        </authorList>
    </citation>
    <scope>NUCLEOTIDE SEQUENCE</scope>
    <source>
        <strain evidence="1">MNPRO001-30</strain>
        <tissue evidence="1">Meninges</tissue>
    </source>
</reference>
<protein>
    <submittedName>
        <fullName evidence="1">Uncharacterized protein</fullName>
    </submittedName>
</protein>